<keyword evidence="3" id="KW-1185">Reference proteome</keyword>
<dbReference type="Gene3D" id="1.10.3210.50">
    <property type="match status" value="1"/>
</dbReference>
<evidence type="ECO:0000313" key="2">
    <source>
        <dbReference type="EMBL" id="KDN40690.1"/>
    </source>
</evidence>
<dbReference type="InParanoid" id="A0A066VQ15"/>
<dbReference type="AlphaFoldDB" id="A0A066VQ15"/>
<protein>
    <recommendedName>
        <fullName evidence="1">HD/PDEase domain-containing protein</fullName>
    </recommendedName>
</protein>
<dbReference type="OrthoDB" id="16547at2759"/>
<sequence length="286" mass="32004">MALNRNTSSSNPFLPEDHAARQAALIEGAEGFVTEHFKNHDPSHDWQHVNRVRMMALSLSRCSSLKRQPDMLVLELAALFHDLCDSKYIPLNADGIRSKAVSSSKTVIAPFLSQYSDAITPDQAAHVFRVVDNVSWSKDQAKRRARAQAQRDGQAPSTIEQEQIEWEQENVELHCVSDADRLDAIGSFGILRCAAFSAVKNRTLHVPPKNKEGTSAPPFEQSAGYSDTAIAHFYDKLVKIKGEMLFTETARKEAERRQQMLQSFLTELDIEWLVAEQGAQLSLLEA</sequence>
<evidence type="ECO:0000259" key="1">
    <source>
        <dbReference type="SMART" id="SM00471"/>
    </source>
</evidence>
<feature type="domain" description="HD/PDEase" evidence="1">
    <location>
        <begin position="41"/>
        <end position="194"/>
    </location>
</feature>
<dbReference type="STRING" id="1037660.A0A066VQ15"/>
<dbReference type="GeneID" id="25262616"/>
<gene>
    <name evidence="2" type="ORF">K437DRAFT_227229</name>
</gene>
<organism evidence="2 3">
    <name type="scientific">Tilletiaria anomala (strain ATCC 24038 / CBS 436.72 / UBC 951)</name>
    <dbReference type="NCBI Taxonomy" id="1037660"/>
    <lineage>
        <taxon>Eukaryota</taxon>
        <taxon>Fungi</taxon>
        <taxon>Dikarya</taxon>
        <taxon>Basidiomycota</taxon>
        <taxon>Ustilaginomycotina</taxon>
        <taxon>Exobasidiomycetes</taxon>
        <taxon>Georgefischeriales</taxon>
        <taxon>Tilletiariaceae</taxon>
        <taxon>Tilletiaria</taxon>
    </lineage>
</organism>
<accession>A0A066VQ15</accession>
<dbReference type="InterPro" id="IPR003607">
    <property type="entry name" value="HD/PDEase_dom"/>
</dbReference>
<dbReference type="SMART" id="SM00471">
    <property type="entry name" value="HDc"/>
    <property type="match status" value="1"/>
</dbReference>
<proteinExistence type="predicted"/>
<reference evidence="2 3" key="1">
    <citation type="submission" date="2014-05" db="EMBL/GenBank/DDBJ databases">
        <title>Draft genome sequence of a rare smut relative, Tilletiaria anomala UBC 951.</title>
        <authorList>
            <consortium name="DOE Joint Genome Institute"/>
            <person name="Toome M."/>
            <person name="Kuo A."/>
            <person name="Henrissat B."/>
            <person name="Lipzen A."/>
            <person name="Tritt A."/>
            <person name="Yoshinaga Y."/>
            <person name="Zane M."/>
            <person name="Barry K."/>
            <person name="Grigoriev I.V."/>
            <person name="Spatafora J.W."/>
            <person name="Aimea M.C."/>
        </authorList>
    </citation>
    <scope>NUCLEOTIDE SEQUENCE [LARGE SCALE GENOMIC DNA]</scope>
    <source>
        <strain evidence="2 3">UBC 951</strain>
    </source>
</reference>
<dbReference type="PANTHER" id="PTHR33594">
    <property type="entry name" value="SUPERFAMILY HYDROLASE, PUTATIVE (AFU_ORTHOLOGUE AFUA_1G03035)-RELATED"/>
    <property type="match status" value="1"/>
</dbReference>
<dbReference type="EMBL" id="JMSN01000088">
    <property type="protein sequence ID" value="KDN40690.1"/>
    <property type="molecule type" value="Genomic_DNA"/>
</dbReference>
<name>A0A066VQ15_TILAU</name>
<dbReference type="HOGENOM" id="CLU_036524_2_0_1"/>
<dbReference type="SUPFAM" id="SSF109604">
    <property type="entry name" value="HD-domain/PDEase-like"/>
    <property type="match status" value="1"/>
</dbReference>
<dbReference type="OMA" id="HDPSHDY"/>
<dbReference type="PANTHER" id="PTHR33594:SF1">
    <property type="entry name" value="HD_PDEASE DOMAIN-CONTAINING PROTEIN"/>
    <property type="match status" value="1"/>
</dbReference>
<dbReference type="RefSeq" id="XP_013241467.1">
    <property type="nucleotide sequence ID" value="XM_013386013.1"/>
</dbReference>
<dbReference type="Proteomes" id="UP000027361">
    <property type="component" value="Unassembled WGS sequence"/>
</dbReference>
<evidence type="ECO:0000313" key="3">
    <source>
        <dbReference type="Proteomes" id="UP000027361"/>
    </source>
</evidence>
<comment type="caution">
    <text evidence="2">The sequence shown here is derived from an EMBL/GenBank/DDBJ whole genome shotgun (WGS) entry which is preliminary data.</text>
</comment>